<dbReference type="GeneID" id="106115703"/>
<evidence type="ECO:0000313" key="3">
    <source>
        <dbReference type="RefSeq" id="XP_013164613.1"/>
    </source>
</evidence>
<feature type="chain" id="PRO_5042473880" evidence="2">
    <location>
        <begin position="26"/>
        <end position="688"/>
    </location>
</feature>
<accession>A0AAJ6Z3B4</accession>
<proteinExistence type="predicted"/>
<reference evidence="3" key="1">
    <citation type="submission" date="2025-08" db="UniProtKB">
        <authorList>
            <consortium name="RefSeq"/>
        </authorList>
    </citation>
    <scope>IDENTIFICATION</scope>
</reference>
<name>A0AAJ6Z3B4_PAPXU</name>
<keyword evidence="2" id="KW-0732">Signal</keyword>
<evidence type="ECO:0000256" key="2">
    <source>
        <dbReference type="SAM" id="SignalP"/>
    </source>
</evidence>
<feature type="region of interest" description="Disordered" evidence="1">
    <location>
        <begin position="605"/>
        <end position="688"/>
    </location>
</feature>
<dbReference type="KEGG" id="pxu:106115703"/>
<dbReference type="InterPro" id="IPR038602">
    <property type="entry name" value="Mite_allergen_7_sf"/>
</dbReference>
<evidence type="ECO:0000256" key="1">
    <source>
        <dbReference type="SAM" id="MobiDB-lite"/>
    </source>
</evidence>
<organism evidence="3">
    <name type="scientific">Papilio xuthus</name>
    <name type="common">Asian swallowtail butterfly</name>
    <dbReference type="NCBI Taxonomy" id="66420"/>
    <lineage>
        <taxon>Eukaryota</taxon>
        <taxon>Metazoa</taxon>
        <taxon>Ecdysozoa</taxon>
        <taxon>Arthropoda</taxon>
        <taxon>Hexapoda</taxon>
        <taxon>Insecta</taxon>
        <taxon>Pterygota</taxon>
        <taxon>Neoptera</taxon>
        <taxon>Endopterygota</taxon>
        <taxon>Lepidoptera</taxon>
        <taxon>Glossata</taxon>
        <taxon>Ditrysia</taxon>
        <taxon>Papilionoidea</taxon>
        <taxon>Papilionidae</taxon>
        <taxon>Papilioninae</taxon>
        <taxon>Papilio</taxon>
    </lineage>
</organism>
<dbReference type="AlphaFoldDB" id="A0AAJ6Z3B4"/>
<dbReference type="RefSeq" id="XP_013164613.1">
    <property type="nucleotide sequence ID" value="XM_013309159.1"/>
</dbReference>
<feature type="compositionally biased region" description="Basic and acidic residues" evidence="1">
    <location>
        <begin position="620"/>
        <end position="635"/>
    </location>
</feature>
<dbReference type="Pfam" id="PF16984">
    <property type="entry name" value="Grp7_allergen"/>
    <property type="match status" value="1"/>
</dbReference>
<feature type="signal peptide" evidence="2">
    <location>
        <begin position="1"/>
        <end position="25"/>
    </location>
</feature>
<gene>
    <name evidence="3" type="primary">LOC106115703</name>
</gene>
<feature type="compositionally biased region" description="Basic and acidic residues" evidence="1">
    <location>
        <begin position="644"/>
        <end position="664"/>
    </location>
</feature>
<sequence>MTTSVVQLLILTFIFVIIFCSYVNCDSNNKSKSGKGKARFLNRKVYSRKRFGPITLNNSSTAEIIHQENITEAPLIFDAEKRKKEGLPPVISQSVLQQEYPKNQCWMNVNAQNHFETMDGLDSRYESVRKKYEEAIKSDDFDKQMLDMMLKTKGAAERVSQKSSGDPGFIPAGINLGGYSMMRLQDSILFFHRMKLRNNTHFRVDVLHNDLANMVLTAKLSLNDLHILGAYERLITQSDPSELFYKPTFGEVEFLLRNVQYNMEGRYRLLRNKLTIELVVSDITTNDILMTYQNNEDTTKPITLQRKNIDEFLDRLKTDLDKWLKDYFNDYLMYFGLEGSKANAELLEYEKEKTLALDDYTDQVLEKMKKRLLELYFDAVQIPKFTVTAVTGMQMKLTKGVLRGLDTIHRRGLATCKREDKFRKIDMTIGFSSLQATYHYEAVFNTGVPPINGVLFVTAHELIAHMGLILTKNPETLNIVIDSLEQVKPESITVEGPANRIIGNFKNLLERHIFTFISNAIIHNVKMISTITQCEPRLNAFNIEEQTLSQENEPNTDNRNKNELSYKNEEQINETLKQTNEAESNEMLNGSGNDATNIEISIDKHEGDAAPGSSEEEIEGENRSNVKTEEVERIKGPMVFSDEDQSKSESSEIEKKKKKNDVLPKHKQKRNKKSSIFINKIPGRKNEK</sequence>
<protein>
    <submittedName>
        <fullName evidence="3">Uncharacterized protein LOC106115703 isoform X1</fullName>
    </submittedName>
</protein>
<dbReference type="InterPro" id="IPR020234">
    <property type="entry name" value="Mite_allergen_group-7"/>
</dbReference>
<dbReference type="Gene3D" id="3.15.10.50">
    <property type="match status" value="1"/>
</dbReference>
<dbReference type="Proteomes" id="UP000694872">
    <property type="component" value="Unplaced"/>
</dbReference>